<protein>
    <submittedName>
        <fullName evidence="2">Uncharacterized protein</fullName>
    </submittedName>
</protein>
<reference evidence="3" key="2">
    <citation type="submission" date="2009-11" db="EMBL/GenBank/DDBJ databases">
        <title>The Genome Sequence of Allomyces macrogynus strain ATCC 38327.</title>
        <authorList>
            <consortium name="The Broad Institute Genome Sequencing Platform"/>
            <person name="Russ C."/>
            <person name="Cuomo C."/>
            <person name="Shea T."/>
            <person name="Young S.K."/>
            <person name="Zeng Q."/>
            <person name="Koehrsen M."/>
            <person name="Haas B."/>
            <person name="Borodovsky M."/>
            <person name="Guigo R."/>
            <person name="Alvarado L."/>
            <person name="Berlin A."/>
            <person name="Borenstein D."/>
            <person name="Chen Z."/>
            <person name="Engels R."/>
            <person name="Freedman E."/>
            <person name="Gellesch M."/>
            <person name="Goldberg J."/>
            <person name="Griggs A."/>
            <person name="Gujja S."/>
            <person name="Heiman D."/>
            <person name="Hepburn T."/>
            <person name="Howarth C."/>
            <person name="Jen D."/>
            <person name="Larson L."/>
            <person name="Lewis B."/>
            <person name="Mehta T."/>
            <person name="Park D."/>
            <person name="Pearson M."/>
            <person name="Roberts A."/>
            <person name="Saif S."/>
            <person name="Shenoy N."/>
            <person name="Sisk P."/>
            <person name="Stolte C."/>
            <person name="Sykes S."/>
            <person name="Walk T."/>
            <person name="White J."/>
            <person name="Yandava C."/>
            <person name="Burger G."/>
            <person name="Gray M.W."/>
            <person name="Holland P.W.H."/>
            <person name="King N."/>
            <person name="Lang F.B.F."/>
            <person name="Roger A.J."/>
            <person name="Ruiz-Trillo I."/>
            <person name="Lander E."/>
            <person name="Nusbaum C."/>
        </authorList>
    </citation>
    <scope>NUCLEOTIDE SEQUENCE [LARGE SCALE GENOMIC DNA]</scope>
    <source>
        <strain evidence="3">ATCC 38327</strain>
    </source>
</reference>
<gene>
    <name evidence="2" type="ORF">AMAG_07122</name>
</gene>
<organism evidence="2 3">
    <name type="scientific">Allomyces macrogynus (strain ATCC 38327)</name>
    <name type="common">Allomyces javanicus var. macrogynus</name>
    <dbReference type="NCBI Taxonomy" id="578462"/>
    <lineage>
        <taxon>Eukaryota</taxon>
        <taxon>Fungi</taxon>
        <taxon>Fungi incertae sedis</taxon>
        <taxon>Blastocladiomycota</taxon>
        <taxon>Blastocladiomycetes</taxon>
        <taxon>Blastocladiales</taxon>
        <taxon>Blastocladiaceae</taxon>
        <taxon>Allomyces</taxon>
    </lineage>
</organism>
<name>A0A0L0SH70_ALLM3</name>
<accession>A0A0L0SH70</accession>
<reference evidence="2 3" key="1">
    <citation type="submission" date="2009-11" db="EMBL/GenBank/DDBJ databases">
        <title>Annotation of Allomyces macrogynus ATCC 38327.</title>
        <authorList>
            <consortium name="The Broad Institute Genome Sequencing Platform"/>
            <person name="Russ C."/>
            <person name="Cuomo C."/>
            <person name="Burger G."/>
            <person name="Gray M.W."/>
            <person name="Holland P.W.H."/>
            <person name="King N."/>
            <person name="Lang F.B.F."/>
            <person name="Roger A.J."/>
            <person name="Ruiz-Trillo I."/>
            <person name="Young S.K."/>
            <person name="Zeng Q."/>
            <person name="Gargeya S."/>
            <person name="Fitzgerald M."/>
            <person name="Haas B."/>
            <person name="Abouelleil A."/>
            <person name="Alvarado L."/>
            <person name="Arachchi H.M."/>
            <person name="Berlin A."/>
            <person name="Chapman S.B."/>
            <person name="Gearin G."/>
            <person name="Goldberg J."/>
            <person name="Griggs A."/>
            <person name="Gujja S."/>
            <person name="Hansen M."/>
            <person name="Heiman D."/>
            <person name="Howarth C."/>
            <person name="Larimer J."/>
            <person name="Lui A."/>
            <person name="MacDonald P.J.P."/>
            <person name="McCowen C."/>
            <person name="Montmayeur A."/>
            <person name="Murphy C."/>
            <person name="Neiman D."/>
            <person name="Pearson M."/>
            <person name="Priest M."/>
            <person name="Roberts A."/>
            <person name="Saif S."/>
            <person name="Shea T."/>
            <person name="Sisk P."/>
            <person name="Stolte C."/>
            <person name="Sykes S."/>
            <person name="Wortman J."/>
            <person name="Nusbaum C."/>
            <person name="Birren B."/>
        </authorList>
    </citation>
    <scope>NUCLEOTIDE SEQUENCE [LARGE SCALE GENOMIC DNA]</scope>
    <source>
        <strain evidence="2 3">ATCC 38327</strain>
    </source>
</reference>
<evidence type="ECO:0000313" key="2">
    <source>
        <dbReference type="EMBL" id="KNE61846.1"/>
    </source>
</evidence>
<proteinExistence type="predicted"/>
<dbReference type="VEuPathDB" id="FungiDB:AMAG_07122"/>
<feature type="region of interest" description="Disordered" evidence="1">
    <location>
        <begin position="1"/>
        <end position="81"/>
    </location>
</feature>
<feature type="compositionally biased region" description="Low complexity" evidence="1">
    <location>
        <begin position="1"/>
        <end position="11"/>
    </location>
</feature>
<dbReference type="Proteomes" id="UP000054350">
    <property type="component" value="Unassembled WGS sequence"/>
</dbReference>
<sequence>MSSTATPATVALPPPVFPKPSSRLAVQETGYRAPITADRDFASGPERVRRRRPRAARTGSAKLSRDAKEGDKHDDADGHEDASSAWSWWTAKDTAWHALQCIFARHPPTDPVEDPTASAQVRRVDDVYYAACGHDTTLYAVGTVMAKFATHPYLVAEWEQLGRHPDTLTTLLSTGTAVPMSTSGRFRSLARAYDPADALLDLPTTSTHTVPANDPFGFRLPAVAPRGRDPYPWLRTEAAQLFSVTVGGVTMPSPFPGQVCLAVGRVEKVHRPRERYDLGYEFTVDELAVTYVVVHESVGEVDGEMGRLRKRFVDELCAWAGENEDEQRTGFKAGVVGLARIALFRDIVGRGVLVLELTRPPLAVGGLRPTDAADSDRVTRHLRTSPRHYIVGYFDELYALVRRLCYLCPSVEGTVYRGPMEGARDRGYAQVFPWRMPAAPRSALLPAGGAPPRMPDGEWTVAELEAVPVATLWQWAEQARIRHLVPANADAFTLAESLVVYGGHTATAVDVEPDGEGRHGRRRQRGQGKQEDDGALLCVVDEVVGSTSEPVALGPADGSTRAKARTRDGGILGGWRWWIGAVVAVVLARVLRAVWQDWVGSAVWNVVRPVVVEQTGT</sequence>
<dbReference type="EMBL" id="GG745339">
    <property type="protein sequence ID" value="KNE61846.1"/>
    <property type="molecule type" value="Genomic_DNA"/>
</dbReference>
<evidence type="ECO:0000313" key="3">
    <source>
        <dbReference type="Proteomes" id="UP000054350"/>
    </source>
</evidence>
<dbReference type="AlphaFoldDB" id="A0A0L0SH70"/>
<feature type="region of interest" description="Disordered" evidence="1">
    <location>
        <begin position="509"/>
        <end position="532"/>
    </location>
</feature>
<keyword evidence="3" id="KW-1185">Reference proteome</keyword>
<evidence type="ECO:0000256" key="1">
    <source>
        <dbReference type="SAM" id="MobiDB-lite"/>
    </source>
</evidence>
<feature type="compositionally biased region" description="Basic and acidic residues" evidence="1">
    <location>
        <begin position="63"/>
        <end position="81"/>
    </location>
</feature>
<dbReference type="OrthoDB" id="5580869at2759"/>